<name>A0A0F9R030_9ZZZZ</name>
<sequence length="331" mass="38717">MHLEPKEIWSITDASKLQDFMQCARYYFFTHILGWRWDAPNIHLEFGSAIHIAMDHLLTHGYGKESVLKAYLLFEDYYREYFSEFDDEENAPKIPINVLVGLPKYVNQYRAEDAQDKTLFTEIAGSVLISETDVMYFKMDSVLYRPNRGIFSRDHKTGSSFGKGWAEQWTQSTQMGMYAHALQCMLPLLVDKVANPVFWGMEVNGLFFRNAPRLKQDGTLYANARETEFHRIPVLRGPEHMNDWLYTTQFWYDWLKTETAKLPECSDSDDVLMTFPKNPKGCDKYGGCRFMDFCSSWANPLRRCEKPPTNYIVEFWDPRSTQETANKVVKL</sequence>
<evidence type="ECO:0000313" key="2">
    <source>
        <dbReference type="EMBL" id="KKN18731.1"/>
    </source>
</evidence>
<evidence type="ECO:0000259" key="1">
    <source>
        <dbReference type="Pfam" id="PF12705"/>
    </source>
</evidence>
<feature type="domain" description="PD-(D/E)XK endonuclease-like" evidence="1">
    <location>
        <begin position="14"/>
        <end position="216"/>
    </location>
</feature>
<gene>
    <name evidence="2" type="ORF">LCGC14_0952920</name>
</gene>
<accession>A0A0F9R030</accession>
<reference evidence="2" key="1">
    <citation type="journal article" date="2015" name="Nature">
        <title>Complex archaea that bridge the gap between prokaryotes and eukaryotes.</title>
        <authorList>
            <person name="Spang A."/>
            <person name="Saw J.H."/>
            <person name="Jorgensen S.L."/>
            <person name="Zaremba-Niedzwiedzka K."/>
            <person name="Martijn J."/>
            <person name="Lind A.E."/>
            <person name="van Eijk R."/>
            <person name="Schleper C."/>
            <person name="Guy L."/>
            <person name="Ettema T.J."/>
        </authorList>
    </citation>
    <scope>NUCLEOTIDE SEQUENCE</scope>
</reference>
<organism evidence="2">
    <name type="scientific">marine sediment metagenome</name>
    <dbReference type="NCBI Taxonomy" id="412755"/>
    <lineage>
        <taxon>unclassified sequences</taxon>
        <taxon>metagenomes</taxon>
        <taxon>ecological metagenomes</taxon>
    </lineage>
</organism>
<dbReference type="EMBL" id="LAZR01003401">
    <property type="protein sequence ID" value="KKN18731.1"/>
    <property type="molecule type" value="Genomic_DNA"/>
</dbReference>
<dbReference type="Pfam" id="PF12705">
    <property type="entry name" value="PDDEXK_1"/>
    <property type="match status" value="1"/>
</dbReference>
<dbReference type="InterPro" id="IPR038726">
    <property type="entry name" value="PDDEXK_AddAB-type"/>
</dbReference>
<dbReference type="AlphaFoldDB" id="A0A0F9R030"/>
<proteinExistence type="predicted"/>
<comment type="caution">
    <text evidence="2">The sequence shown here is derived from an EMBL/GenBank/DDBJ whole genome shotgun (WGS) entry which is preliminary data.</text>
</comment>
<protein>
    <recommendedName>
        <fullName evidence="1">PD-(D/E)XK endonuclease-like domain-containing protein</fullName>
    </recommendedName>
</protein>